<dbReference type="InterPro" id="IPR044713">
    <property type="entry name" value="DNJA1/2-like"/>
</dbReference>
<dbReference type="FunFam" id="1.10.287.110:FF:000041">
    <property type="entry name" value="Chaperone protein DNAj, putative"/>
    <property type="match status" value="1"/>
</dbReference>
<dbReference type="Gene3D" id="2.60.260.20">
    <property type="entry name" value="Urease metallochaperone UreE, N-terminal domain"/>
    <property type="match status" value="2"/>
</dbReference>
<dbReference type="PROSITE" id="PS51188">
    <property type="entry name" value="ZF_CR"/>
    <property type="match status" value="1"/>
</dbReference>
<dbReference type="GeneID" id="30189902"/>
<dbReference type="PRINTS" id="PR00625">
    <property type="entry name" value="JDOMAIN"/>
</dbReference>
<dbReference type="InterPro" id="IPR012724">
    <property type="entry name" value="DnaJ"/>
</dbReference>
<dbReference type="InterPro" id="IPR036869">
    <property type="entry name" value="J_dom_sf"/>
</dbReference>
<dbReference type="GO" id="GO:0051082">
    <property type="term" value="F:unfolded protein binding"/>
    <property type="evidence" value="ECO:0007669"/>
    <property type="project" value="InterPro"/>
</dbReference>
<dbReference type="HAMAP" id="MF_01152">
    <property type="entry name" value="DnaJ"/>
    <property type="match status" value="1"/>
</dbReference>
<dbReference type="Pfam" id="PF00226">
    <property type="entry name" value="DnaJ"/>
    <property type="match status" value="1"/>
</dbReference>
<dbReference type="GO" id="GO:0030544">
    <property type="term" value="F:Hsp70 protein binding"/>
    <property type="evidence" value="ECO:0007669"/>
    <property type="project" value="InterPro"/>
</dbReference>
<evidence type="ECO:0000256" key="3">
    <source>
        <dbReference type="ARBA" id="ARBA00022771"/>
    </source>
</evidence>
<dbReference type="CDD" id="cd06257">
    <property type="entry name" value="DnaJ"/>
    <property type="match status" value="1"/>
</dbReference>
<accession>A0A1E3K735</accession>
<feature type="domain" description="J" evidence="7">
    <location>
        <begin position="6"/>
        <end position="69"/>
    </location>
</feature>
<organism evidence="9 10">
    <name type="scientific">Cryptococcus wingfieldii CBS 7118</name>
    <dbReference type="NCBI Taxonomy" id="1295528"/>
    <lineage>
        <taxon>Eukaryota</taxon>
        <taxon>Fungi</taxon>
        <taxon>Dikarya</taxon>
        <taxon>Basidiomycota</taxon>
        <taxon>Agaricomycotina</taxon>
        <taxon>Tremellomycetes</taxon>
        <taxon>Tremellales</taxon>
        <taxon>Cryptococcaceae</taxon>
        <taxon>Cryptococcus</taxon>
    </lineage>
</organism>
<evidence type="ECO:0000313" key="9">
    <source>
        <dbReference type="EMBL" id="ODO08950.1"/>
    </source>
</evidence>
<keyword evidence="2" id="KW-0677">Repeat</keyword>
<dbReference type="OrthoDB" id="550424at2759"/>
<dbReference type="Gene3D" id="2.10.230.10">
    <property type="entry name" value="Heat shock protein DnaJ, cysteine-rich domain"/>
    <property type="match status" value="1"/>
</dbReference>
<dbReference type="InterPro" id="IPR018253">
    <property type="entry name" value="DnaJ_domain_CS"/>
</dbReference>
<dbReference type="CDD" id="cd10747">
    <property type="entry name" value="DnaJ_C"/>
    <property type="match status" value="1"/>
</dbReference>
<dbReference type="GO" id="GO:0005524">
    <property type="term" value="F:ATP binding"/>
    <property type="evidence" value="ECO:0007669"/>
    <property type="project" value="InterPro"/>
</dbReference>
<feature type="zinc finger region" description="CR-type" evidence="5">
    <location>
        <begin position="143"/>
        <end position="228"/>
    </location>
</feature>
<reference evidence="9 10" key="1">
    <citation type="submission" date="2016-06" db="EMBL/GenBank/DDBJ databases">
        <title>Evolution of pathogenesis and genome organization in the Tremellales.</title>
        <authorList>
            <person name="Cuomo C."/>
            <person name="Litvintseva A."/>
            <person name="Heitman J."/>
            <person name="Chen Y."/>
            <person name="Sun S."/>
            <person name="Springer D."/>
            <person name="Dromer F."/>
            <person name="Young S."/>
            <person name="Zeng Q."/>
            <person name="Chapman S."/>
            <person name="Gujja S."/>
            <person name="Saif S."/>
            <person name="Birren B."/>
        </authorList>
    </citation>
    <scope>NUCLEOTIDE SEQUENCE [LARGE SCALE GENOMIC DNA]</scope>
    <source>
        <strain evidence="9 10">CBS 7118</strain>
    </source>
</reference>
<keyword evidence="1 5" id="KW-0479">Metal-binding</keyword>
<evidence type="ECO:0000313" key="10">
    <source>
        <dbReference type="Proteomes" id="UP000094819"/>
    </source>
</evidence>
<dbReference type="PROSITE" id="PS50076">
    <property type="entry name" value="DNAJ_2"/>
    <property type="match status" value="1"/>
</dbReference>
<dbReference type="InterPro" id="IPR001305">
    <property type="entry name" value="HSP_DnaJ_Cys-rich_dom"/>
</dbReference>
<feature type="region of interest" description="Disordered" evidence="6">
    <location>
        <begin position="109"/>
        <end position="130"/>
    </location>
</feature>
<evidence type="ECO:0000259" key="7">
    <source>
        <dbReference type="PROSITE" id="PS50076"/>
    </source>
</evidence>
<evidence type="ECO:0000256" key="5">
    <source>
        <dbReference type="PROSITE-ProRule" id="PRU00546"/>
    </source>
</evidence>
<protein>
    <submittedName>
        <fullName evidence="9">Chaperone regulator</fullName>
    </submittedName>
</protein>
<dbReference type="GO" id="GO:0006457">
    <property type="term" value="P:protein folding"/>
    <property type="evidence" value="ECO:0007669"/>
    <property type="project" value="InterPro"/>
</dbReference>
<dbReference type="RefSeq" id="XP_019035805.1">
    <property type="nucleotide sequence ID" value="XM_019172863.1"/>
</dbReference>
<dbReference type="AlphaFoldDB" id="A0A1E3K735"/>
<keyword evidence="10" id="KW-1185">Reference proteome</keyword>
<dbReference type="Pfam" id="PF01556">
    <property type="entry name" value="DnaJ_C"/>
    <property type="match status" value="1"/>
</dbReference>
<dbReference type="Proteomes" id="UP000094819">
    <property type="component" value="Unassembled WGS sequence"/>
</dbReference>
<name>A0A1E3K735_9TREE</name>
<dbReference type="InterPro" id="IPR036410">
    <property type="entry name" value="HSP_DnaJ_Cys-rich_dom_sf"/>
</dbReference>
<dbReference type="Pfam" id="PF00684">
    <property type="entry name" value="DnaJ_CXXCXGXG"/>
    <property type="match status" value="1"/>
</dbReference>
<comment type="caution">
    <text evidence="9">The sequence shown here is derived from an EMBL/GenBank/DDBJ whole genome shotgun (WGS) entry which is preliminary data.</text>
</comment>
<proteinExistence type="inferred from homology"/>
<dbReference type="SUPFAM" id="SSF49493">
    <property type="entry name" value="HSP40/DnaJ peptide-binding domain"/>
    <property type="match status" value="2"/>
</dbReference>
<keyword evidence="4 5" id="KW-0862">Zinc</keyword>
<sequence length="399" mass="43681">MVADSAYYDLLGVGVEATEGEIKKAYKKKAMQHHPNPDNPEAHETFQKIGQAYETLSNPNDRATYDQYGPDGPRGGGGGGEYDMDDLFNAMFGGGGGFDGYDDFGGGFGGGSQWSSGGPRRKPAKGRDTTVPYDMSLEEVFKGKKVVMNLERDRICKGCTGSGARAGVKPKECSKCEGKGEVFTDRMLAPGLVGKMKTPCPDCHGAGTKLRDKEKCKKCKGSRVQKEKKRVEFEIEAGVEDGERIALRGEGDEEPDVPAGDVIFLIHHLPHPSFRPQPHSPGSLQILLSIRLSEALLGFSRVLFIHLDGSGVHITSKKGERIIKSGSIWKIEGEGLPIRGSWGKRRGDVYVRFEIEYPDEEWARKQGDGELVELPGKKPDLPIDKEKVVYRQLSAKPVN</sequence>
<dbReference type="SMART" id="SM00271">
    <property type="entry name" value="DnaJ"/>
    <property type="match status" value="1"/>
</dbReference>
<keyword evidence="3 5" id="KW-0863">Zinc-finger</keyword>
<dbReference type="EMBL" id="AWGH01000001">
    <property type="protein sequence ID" value="ODO08950.1"/>
    <property type="molecule type" value="Genomic_DNA"/>
</dbReference>
<dbReference type="InterPro" id="IPR008971">
    <property type="entry name" value="HSP40/DnaJ_pept-bd"/>
</dbReference>
<evidence type="ECO:0000259" key="8">
    <source>
        <dbReference type="PROSITE" id="PS51188"/>
    </source>
</evidence>
<dbReference type="PANTHER" id="PTHR43888">
    <property type="entry name" value="DNAJ-LIKE-2, ISOFORM A-RELATED"/>
    <property type="match status" value="1"/>
</dbReference>
<dbReference type="InterPro" id="IPR002939">
    <property type="entry name" value="DnaJ_C"/>
</dbReference>
<dbReference type="GO" id="GO:0009408">
    <property type="term" value="P:response to heat"/>
    <property type="evidence" value="ECO:0007669"/>
    <property type="project" value="InterPro"/>
</dbReference>
<feature type="region of interest" description="Disordered" evidence="6">
    <location>
        <begin position="56"/>
        <end position="80"/>
    </location>
</feature>
<dbReference type="SUPFAM" id="SSF46565">
    <property type="entry name" value="Chaperone J-domain"/>
    <property type="match status" value="1"/>
</dbReference>
<gene>
    <name evidence="9" type="ORF">L198_00689</name>
</gene>
<feature type="domain" description="CR-type" evidence="8">
    <location>
        <begin position="143"/>
        <end position="228"/>
    </location>
</feature>
<dbReference type="FunFam" id="2.10.230.10:FF:000001">
    <property type="entry name" value="DnaJ subfamily A member 2"/>
    <property type="match status" value="1"/>
</dbReference>
<dbReference type="PROSITE" id="PS00636">
    <property type="entry name" value="DNAJ_1"/>
    <property type="match status" value="1"/>
</dbReference>
<dbReference type="CDD" id="cd10719">
    <property type="entry name" value="DnaJ_zf"/>
    <property type="match status" value="1"/>
</dbReference>
<evidence type="ECO:0000256" key="6">
    <source>
        <dbReference type="SAM" id="MobiDB-lite"/>
    </source>
</evidence>
<evidence type="ECO:0000256" key="2">
    <source>
        <dbReference type="ARBA" id="ARBA00022737"/>
    </source>
</evidence>
<dbReference type="GO" id="GO:0008270">
    <property type="term" value="F:zinc ion binding"/>
    <property type="evidence" value="ECO:0007669"/>
    <property type="project" value="UniProtKB-KW"/>
</dbReference>
<dbReference type="SUPFAM" id="SSF57938">
    <property type="entry name" value="DnaJ/Hsp40 cysteine-rich domain"/>
    <property type="match status" value="1"/>
</dbReference>
<dbReference type="InterPro" id="IPR001623">
    <property type="entry name" value="DnaJ_domain"/>
</dbReference>
<dbReference type="Gene3D" id="1.10.287.110">
    <property type="entry name" value="DnaJ domain"/>
    <property type="match status" value="1"/>
</dbReference>
<evidence type="ECO:0000256" key="4">
    <source>
        <dbReference type="ARBA" id="ARBA00022833"/>
    </source>
</evidence>
<evidence type="ECO:0000256" key="1">
    <source>
        <dbReference type="ARBA" id="ARBA00022723"/>
    </source>
</evidence>